<evidence type="ECO:0000313" key="4">
    <source>
        <dbReference type="Proteomes" id="UP000002051"/>
    </source>
</evidence>
<sequence>MAHQKHQVTEMISQDEDDDRRLYECARKYEIIVKQFDELIGMMDNFTSIPKWQKSPRDNASNAKAVGSLSQPKSNDEIVKTLTRFLHELGANPTDSECSKGT</sequence>
<name>A0A072VLC1_MEDTR</name>
<reference evidence="2 4" key="2">
    <citation type="journal article" date="2014" name="BMC Genomics">
        <title>An improved genome release (version Mt4.0) for the model legume Medicago truncatula.</title>
        <authorList>
            <person name="Tang H."/>
            <person name="Krishnakumar V."/>
            <person name="Bidwell S."/>
            <person name="Rosen B."/>
            <person name="Chan A."/>
            <person name="Zhou S."/>
            <person name="Gentzbittel L."/>
            <person name="Childs K.L."/>
            <person name="Yandell M."/>
            <person name="Gundlach H."/>
            <person name="Mayer K.F."/>
            <person name="Schwartz D.C."/>
            <person name="Town C.D."/>
        </authorList>
    </citation>
    <scope>GENOME REANNOTATION</scope>
    <source>
        <strain evidence="2">A17</strain>
        <strain evidence="3 4">cv. Jemalong A17</strain>
    </source>
</reference>
<dbReference type="HOGENOM" id="CLU_2336880_0_0_1"/>
<feature type="region of interest" description="Disordered" evidence="1">
    <location>
        <begin position="53"/>
        <end position="73"/>
    </location>
</feature>
<gene>
    <name evidence="3" type="primary">25484003</name>
    <name evidence="2" type="ordered locus">MTR_1g064480</name>
</gene>
<reference evidence="2 4" key="1">
    <citation type="journal article" date="2011" name="Nature">
        <title>The Medicago genome provides insight into the evolution of rhizobial symbioses.</title>
        <authorList>
            <person name="Young N.D."/>
            <person name="Debelle F."/>
            <person name="Oldroyd G.E."/>
            <person name="Geurts R."/>
            <person name="Cannon S.B."/>
            <person name="Udvardi M.K."/>
            <person name="Benedito V.A."/>
            <person name="Mayer K.F."/>
            <person name="Gouzy J."/>
            <person name="Schoof H."/>
            <person name="Van de Peer Y."/>
            <person name="Proost S."/>
            <person name="Cook D.R."/>
            <person name="Meyers B.C."/>
            <person name="Spannagl M."/>
            <person name="Cheung F."/>
            <person name="De Mita S."/>
            <person name="Krishnakumar V."/>
            <person name="Gundlach H."/>
            <person name="Zhou S."/>
            <person name="Mudge J."/>
            <person name="Bharti A.K."/>
            <person name="Murray J.D."/>
            <person name="Naoumkina M.A."/>
            <person name="Rosen B."/>
            <person name="Silverstein K.A."/>
            <person name="Tang H."/>
            <person name="Rombauts S."/>
            <person name="Zhao P.X."/>
            <person name="Zhou P."/>
            <person name="Barbe V."/>
            <person name="Bardou P."/>
            <person name="Bechner M."/>
            <person name="Bellec A."/>
            <person name="Berger A."/>
            <person name="Berges H."/>
            <person name="Bidwell S."/>
            <person name="Bisseling T."/>
            <person name="Choisne N."/>
            <person name="Couloux A."/>
            <person name="Denny R."/>
            <person name="Deshpande S."/>
            <person name="Dai X."/>
            <person name="Doyle J.J."/>
            <person name="Dudez A.M."/>
            <person name="Farmer A.D."/>
            <person name="Fouteau S."/>
            <person name="Franken C."/>
            <person name="Gibelin C."/>
            <person name="Gish J."/>
            <person name="Goldstein S."/>
            <person name="Gonzalez A.J."/>
            <person name="Green P.J."/>
            <person name="Hallab A."/>
            <person name="Hartog M."/>
            <person name="Hua A."/>
            <person name="Humphray S.J."/>
            <person name="Jeong D.H."/>
            <person name="Jing Y."/>
            <person name="Jocker A."/>
            <person name="Kenton S.M."/>
            <person name="Kim D.J."/>
            <person name="Klee K."/>
            <person name="Lai H."/>
            <person name="Lang C."/>
            <person name="Lin S."/>
            <person name="Macmil S.L."/>
            <person name="Magdelenat G."/>
            <person name="Matthews L."/>
            <person name="McCorrison J."/>
            <person name="Monaghan E.L."/>
            <person name="Mun J.H."/>
            <person name="Najar F.Z."/>
            <person name="Nicholson C."/>
            <person name="Noirot C."/>
            <person name="O'Bleness M."/>
            <person name="Paule C.R."/>
            <person name="Poulain J."/>
            <person name="Prion F."/>
            <person name="Qin B."/>
            <person name="Qu C."/>
            <person name="Retzel E.F."/>
            <person name="Riddle C."/>
            <person name="Sallet E."/>
            <person name="Samain S."/>
            <person name="Samson N."/>
            <person name="Sanders I."/>
            <person name="Saurat O."/>
            <person name="Scarpelli C."/>
            <person name="Schiex T."/>
            <person name="Segurens B."/>
            <person name="Severin A.J."/>
            <person name="Sherrier D.J."/>
            <person name="Shi R."/>
            <person name="Sims S."/>
            <person name="Singer S.R."/>
            <person name="Sinharoy S."/>
            <person name="Sterck L."/>
            <person name="Viollet A."/>
            <person name="Wang B.B."/>
            <person name="Wang K."/>
            <person name="Wang M."/>
            <person name="Wang X."/>
            <person name="Warfsmann J."/>
            <person name="Weissenbach J."/>
            <person name="White D.D."/>
            <person name="White J.D."/>
            <person name="Wiley G.B."/>
            <person name="Wincker P."/>
            <person name="Xing Y."/>
            <person name="Yang L."/>
            <person name="Yao Z."/>
            <person name="Ying F."/>
            <person name="Zhai J."/>
            <person name="Zhou L."/>
            <person name="Zuber A."/>
            <person name="Denarie J."/>
            <person name="Dixon R.A."/>
            <person name="May G.D."/>
            <person name="Schwartz D.C."/>
            <person name="Rogers J."/>
            <person name="Quetier F."/>
            <person name="Town C.D."/>
            <person name="Roe B.A."/>
        </authorList>
    </citation>
    <scope>NUCLEOTIDE SEQUENCE [LARGE SCALE GENOMIC DNA]</scope>
    <source>
        <strain evidence="2">A17</strain>
        <strain evidence="3 4">cv. Jemalong A17</strain>
    </source>
</reference>
<proteinExistence type="predicted"/>
<evidence type="ECO:0000313" key="3">
    <source>
        <dbReference type="EnsemblPlants" id="KEH42233"/>
    </source>
</evidence>
<dbReference type="Proteomes" id="UP000002051">
    <property type="component" value="Unassembled WGS sequence"/>
</dbReference>
<dbReference type="AlphaFoldDB" id="A0A072VLC1"/>
<feature type="compositionally biased region" description="Polar residues" evidence="1">
    <location>
        <begin position="58"/>
        <end position="73"/>
    </location>
</feature>
<reference evidence="3" key="3">
    <citation type="submission" date="2015-04" db="UniProtKB">
        <authorList>
            <consortium name="EnsemblPlants"/>
        </authorList>
    </citation>
    <scope>IDENTIFICATION</scope>
    <source>
        <strain evidence="3">cv. Jemalong A17</strain>
    </source>
</reference>
<organism evidence="2 4">
    <name type="scientific">Medicago truncatula</name>
    <name type="common">Barrel medic</name>
    <name type="synonym">Medicago tribuloides</name>
    <dbReference type="NCBI Taxonomy" id="3880"/>
    <lineage>
        <taxon>Eukaryota</taxon>
        <taxon>Viridiplantae</taxon>
        <taxon>Streptophyta</taxon>
        <taxon>Embryophyta</taxon>
        <taxon>Tracheophyta</taxon>
        <taxon>Spermatophyta</taxon>
        <taxon>Magnoliopsida</taxon>
        <taxon>eudicotyledons</taxon>
        <taxon>Gunneridae</taxon>
        <taxon>Pentapetalae</taxon>
        <taxon>rosids</taxon>
        <taxon>fabids</taxon>
        <taxon>Fabales</taxon>
        <taxon>Fabaceae</taxon>
        <taxon>Papilionoideae</taxon>
        <taxon>50 kb inversion clade</taxon>
        <taxon>NPAAA clade</taxon>
        <taxon>Hologalegina</taxon>
        <taxon>IRL clade</taxon>
        <taxon>Trifolieae</taxon>
        <taxon>Medicago</taxon>
    </lineage>
</organism>
<evidence type="ECO:0000313" key="2">
    <source>
        <dbReference type="EMBL" id="KEH42233.1"/>
    </source>
</evidence>
<evidence type="ECO:0000256" key="1">
    <source>
        <dbReference type="SAM" id="MobiDB-lite"/>
    </source>
</evidence>
<dbReference type="EMBL" id="CM001217">
    <property type="protein sequence ID" value="KEH42233.1"/>
    <property type="molecule type" value="Genomic_DNA"/>
</dbReference>
<accession>A0A072VLC1</accession>
<keyword evidence="4" id="KW-1185">Reference proteome</keyword>
<protein>
    <submittedName>
        <fullName evidence="2 3">Uncharacterized protein</fullName>
    </submittedName>
</protein>
<dbReference type="EnsemblPlants" id="KEH42233">
    <property type="protein sequence ID" value="KEH42233"/>
    <property type="gene ID" value="MTR_1g064480"/>
</dbReference>